<gene>
    <name evidence="2" type="ORF">POZ10_02050</name>
</gene>
<evidence type="ECO:0000313" key="2">
    <source>
        <dbReference type="EMBL" id="MDC1899398.1"/>
    </source>
</evidence>
<proteinExistence type="predicted"/>
<keyword evidence="1" id="KW-0732">Signal</keyword>
<dbReference type="EMBL" id="JAQNSI010000062">
    <property type="protein sequence ID" value="MDC1899398.1"/>
    <property type="molecule type" value="Genomic_DNA"/>
</dbReference>
<evidence type="ECO:0000256" key="1">
    <source>
        <dbReference type="SAM" id="SignalP"/>
    </source>
</evidence>
<sequence>MKRHYRIPLLLCSLCTASLTAVAQNTTNLPTSMYGVGELSAGDGGRYAGMGNTGIALNRTGFLNTLNPAAITRMDTACFTFDVGASASYARYSFLSEHSSNFTGNPNRISMGFRVLPRWYALVGAAPYSSVGYVIQTE</sequence>
<dbReference type="AlphaFoldDB" id="A0AAW6GVF3"/>
<protein>
    <submittedName>
        <fullName evidence="2">Uncharacterized protein</fullName>
    </submittedName>
</protein>
<dbReference type="Proteomes" id="UP001222603">
    <property type="component" value="Unassembled WGS sequence"/>
</dbReference>
<reference evidence="2" key="1">
    <citation type="submission" date="2022-10" db="EMBL/GenBank/DDBJ databases">
        <title>Human gut microbiome strain richness.</title>
        <authorList>
            <person name="Chen-Liaw A."/>
        </authorList>
    </citation>
    <scope>NUCLEOTIDE SEQUENCE</scope>
    <source>
        <strain evidence="2">1001713st1_F9_1001713B170221_170320</strain>
    </source>
</reference>
<organism evidence="2 3">
    <name type="scientific">Bacteroides uniformis</name>
    <dbReference type="NCBI Taxonomy" id="820"/>
    <lineage>
        <taxon>Bacteria</taxon>
        <taxon>Pseudomonadati</taxon>
        <taxon>Bacteroidota</taxon>
        <taxon>Bacteroidia</taxon>
        <taxon>Bacteroidales</taxon>
        <taxon>Bacteroidaceae</taxon>
        <taxon>Bacteroides</taxon>
    </lineage>
</organism>
<accession>A0AAW6GVF3</accession>
<feature type="chain" id="PRO_5043733966" evidence="1">
    <location>
        <begin position="24"/>
        <end position="138"/>
    </location>
</feature>
<feature type="non-terminal residue" evidence="2">
    <location>
        <position position="138"/>
    </location>
</feature>
<comment type="caution">
    <text evidence="2">The sequence shown here is derived from an EMBL/GenBank/DDBJ whole genome shotgun (WGS) entry which is preliminary data.</text>
</comment>
<name>A0AAW6GVF3_BACUN</name>
<feature type="signal peptide" evidence="1">
    <location>
        <begin position="1"/>
        <end position="23"/>
    </location>
</feature>
<evidence type="ECO:0000313" key="3">
    <source>
        <dbReference type="Proteomes" id="UP001222603"/>
    </source>
</evidence>